<sequence length="565" mass="67974">MSDLIKTFRYLYQDQKSLGKCWQLFRRHFNQYNLESTRYLWKKFQNLANLEQWKKRENKTIQILATPHTCFIAELIVNALKKTDLHFKITIKETEIKYNDDDLYIVICPQYYKKLPKTYIAFQLEQTVSDRWFTQKQMVKLKNSLLVVDYSLHNIEYLTSKLPFSQLYYLPISPIQLDRESHREYEYDVLFYGDTNNQRRQEYIKELSKHFKIKIVNNAFGNEIWHEIRKSKIVVNIHYYEDALLETTRLYECLSNHAFVISEKSADFNQHTDLINLIDFVDVGDINQMITRISYYLNNINEFEQAKSRISKYIQQQHSPFNYYFYRVLLSLDLISFDFFYENTHKLWQPQSNFWSLGLPESIERKQEFCKELEKYSEIWCFPGIRHTKPWIGCGMSYKYIIRYAKDNKLPNITICEDDVLLPQGFKEKFEDINQFLDKRTHQWDIFSGHVTDLDDSSAIEPIDKDSNFTYIALTKTTGMLFNIYHHSIYDYILEWNEKNLNLDCNAIDRYIEQKSELNVITTLPYLVEHKENIPSTIWNRNCCNFSYSSMSEKSLQKIKEQIKS</sequence>
<dbReference type="EMBL" id="JAVIDA010000008">
    <property type="protein sequence ID" value="MDQ9071430.1"/>
    <property type="molecule type" value="Genomic_DNA"/>
</dbReference>
<dbReference type="Proteomes" id="UP001243195">
    <property type="component" value="Unassembled WGS sequence"/>
</dbReference>
<dbReference type="AlphaFoldDB" id="A0AAW8JGM4"/>
<protein>
    <submittedName>
        <fullName evidence="2">Glycosyltransferase family 25 protein</fullName>
    </submittedName>
</protein>
<dbReference type="RefSeq" id="WP_308955751.1">
    <property type="nucleotide sequence ID" value="NZ_JAVICY010000007.1"/>
</dbReference>
<feature type="domain" description="Glycosyl transferase family 25" evidence="1">
    <location>
        <begin position="369"/>
        <end position="439"/>
    </location>
</feature>
<reference evidence="2" key="1">
    <citation type="submission" date="2023-08" db="EMBL/GenBank/DDBJ databases">
        <title>Emergence of clinically-relevant ST2 carbapenem-resistant Acinetobacter baumannii strains in hospital sewages in Zhejiang, East of China.</title>
        <authorList>
            <person name="Kaichao C."/>
            <person name="Zhang R."/>
        </authorList>
    </citation>
    <scope>NUCLEOTIDE SEQUENCE</scope>
    <source>
        <strain evidence="2">M-SY-60</strain>
    </source>
</reference>
<evidence type="ECO:0000313" key="2">
    <source>
        <dbReference type="EMBL" id="MDQ9071430.1"/>
    </source>
</evidence>
<organism evidence="2 3">
    <name type="scientific">Acinetobacter gerneri</name>
    <dbReference type="NCBI Taxonomy" id="202952"/>
    <lineage>
        <taxon>Bacteria</taxon>
        <taxon>Pseudomonadati</taxon>
        <taxon>Pseudomonadota</taxon>
        <taxon>Gammaproteobacteria</taxon>
        <taxon>Moraxellales</taxon>
        <taxon>Moraxellaceae</taxon>
        <taxon>Acinetobacter</taxon>
    </lineage>
</organism>
<comment type="caution">
    <text evidence="2">The sequence shown here is derived from an EMBL/GenBank/DDBJ whole genome shotgun (WGS) entry which is preliminary data.</text>
</comment>
<name>A0AAW8JGM4_9GAMM</name>
<dbReference type="Pfam" id="PF01755">
    <property type="entry name" value="Glyco_transf_25"/>
    <property type="match status" value="1"/>
</dbReference>
<gene>
    <name evidence="2" type="ORF">RFH51_08175</name>
</gene>
<evidence type="ECO:0000259" key="1">
    <source>
        <dbReference type="Pfam" id="PF01755"/>
    </source>
</evidence>
<dbReference type="InterPro" id="IPR002654">
    <property type="entry name" value="Glyco_trans_25"/>
</dbReference>
<proteinExistence type="predicted"/>
<accession>A0AAW8JGM4</accession>
<evidence type="ECO:0000313" key="3">
    <source>
        <dbReference type="Proteomes" id="UP001243195"/>
    </source>
</evidence>